<keyword evidence="2" id="KW-1185">Reference proteome</keyword>
<dbReference type="PANTHER" id="PTHR21192:SF2">
    <property type="entry name" value="NADH DEHYDROGENASE [UBIQUINONE] 1 ALPHA SUBCOMPLEX ASSEMBLY FACTOR 3"/>
    <property type="match status" value="1"/>
</dbReference>
<dbReference type="InterPro" id="IPR036748">
    <property type="entry name" value="MTH938-like_sf"/>
</dbReference>
<dbReference type="Proteomes" id="UP000183685">
    <property type="component" value="Unassembled WGS sequence"/>
</dbReference>
<gene>
    <name evidence="1" type="ORF">SAMN04488071_0832</name>
</gene>
<evidence type="ECO:0000313" key="2">
    <source>
        <dbReference type="Proteomes" id="UP000183685"/>
    </source>
</evidence>
<dbReference type="EMBL" id="FNAK01000002">
    <property type="protein sequence ID" value="SDD56277.1"/>
    <property type="molecule type" value="Genomic_DNA"/>
</dbReference>
<dbReference type="InterPro" id="IPR007523">
    <property type="entry name" value="NDUFAF3/AAMDC"/>
</dbReference>
<evidence type="ECO:0000313" key="1">
    <source>
        <dbReference type="EMBL" id="SDD56277.1"/>
    </source>
</evidence>
<organism evidence="1 2">
    <name type="scientific">Kordiimonas lacus</name>
    <dbReference type="NCBI Taxonomy" id="637679"/>
    <lineage>
        <taxon>Bacteria</taxon>
        <taxon>Pseudomonadati</taxon>
        <taxon>Pseudomonadota</taxon>
        <taxon>Alphaproteobacteria</taxon>
        <taxon>Kordiimonadales</taxon>
        <taxon>Kordiimonadaceae</taxon>
        <taxon>Kordiimonas</taxon>
    </lineage>
</organism>
<dbReference type="OrthoDB" id="7351393at2"/>
<dbReference type="PANTHER" id="PTHR21192">
    <property type="entry name" value="NUCLEAR PROTEIN E3-3"/>
    <property type="match status" value="1"/>
</dbReference>
<dbReference type="AlphaFoldDB" id="A0A1G6VTF7"/>
<name>A0A1G6VTF7_9PROT</name>
<accession>A0A1G6VTF7</accession>
<dbReference type="CDD" id="cd00248">
    <property type="entry name" value="Mth938-like"/>
    <property type="match status" value="1"/>
</dbReference>
<sequence length="123" mass="13757">MEQQADDDLLLIEAYGDGGFRLMDRRVEGGVLVQPTGFYPMDAKTLDDLKPEHFSKIMNEGDRPEIVLVGTGVKMQLLPKAIRQFLEDANIGFDIMDTGAAARTYNVLLMEQRRVACLLLPVD</sequence>
<proteinExistence type="predicted"/>
<dbReference type="STRING" id="637679.GCA_001550055_02547"/>
<dbReference type="SUPFAM" id="SSF64076">
    <property type="entry name" value="MTH938-like"/>
    <property type="match status" value="1"/>
</dbReference>
<reference evidence="1 2" key="1">
    <citation type="submission" date="2016-10" db="EMBL/GenBank/DDBJ databases">
        <authorList>
            <person name="de Groot N.N."/>
        </authorList>
    </citation>
    <scope>NUCLEOTIDE SEQUENCE [LARGE SCALE GENOMIC DNA]</scope>
    <source>
        <strain evidence="1 2">CGMCC 1.9109</strain>
    </source>
</reference>
<dbReference type="Gene3D" id="3.40.1230.10">
    <property type="entry name" value="MTH938-like"/>
    <property type="match status" value="1"/>
</dbReference>
<protein>
    <submittedName>
        <fullName evidence="1">Uncharacterized conserved protein, contains Mth938-like domain</fullName>
    </submittedName>
</protein>
<dbReference type="Pfam" id="PF04430">
    <property type="entry name" value="DUF498"/>
    <property type="match status" value="1"/>
</dbReference>